<feature type="transmembrane region" description="Helical" evidence="9">
    <location>
        <begin position="157"/>
        <end position="183"/>
    </location>
</feature>
<comment type="similarity">
    <text evidence="8">Belongs to the exbB/tolQ family.</text>
</comment>
<comment type="caution">
    <text evidence="11">The sequence shown here is derived from an EMBL/GenBank/DDBJ whole genome shotgun (WGS) entry which is preliminary data.</text>
</comment>
<keyword evidence="12" id="KW-1185">Reference proteome</keyword>
<evidence type="ECO:0000256" key="9">
    <source>
        <dbReference type="SAM" id="Phobius"/>
    </source>
</evidence>
<evidence type="ECO:0000256" key="2">
    <source>
        <dbReference type="ARBA" id="ARBA00022448"/>
    </source>
</evidence>
<feature type="transmembrane region" description="Helical" evidence="9">
    <location>
        <begin position="117"/>
        <end position="137"/>
    </location>
</feature>
<dbReference type="RefSeq" id="WP_386821371.1">
    <property type="nucleotide sequence ID" value="NZ_JBHUIT010000034.1"/>
</dbReference>
<dbReference type="InterPro" id="IPR002898">
    <property type="entry name" value="MotA_ExbB_proton_chnl"/>
</dbReference>
<name>A0ABW5DAE7_9BACT</name>
<sequence length="240" mass="26425">MILGLWEASGLIEKGGPLVWALLALGFFGTVCIVERFFFFHRARINVSSLLVGLGLHVKRRAFAEALHEAARAPGPVGRVAHAALLRYYLERRDLVDVVREAGQMEVPKIEKNIRGILAVALMAPLIGMLGTMLGMIDAFQRVNEQGGLTGPGELSAGVLTALITSVVGLTVAVPMYIFYLYFVGRSKRLVSRIERAGIEIVHMIADAREEEEYAPFRGEVHFGKKQAKSGNKERIPEEK</sequence>
<dbReference type="Proteomes" id="UP001597375">
    <property type="component" value="Unassembled WGS sequence"/>
</dbReference>
<evidence type="ECO:0000256" key="1">
    <source>
        <dbReference type="ARBA" id="ARBA00004651"/>
    </source>
</evidence>
<reference evidence="12" key="1">
    <citation type="journal article" date="2019" name="Int. J. Syst. Evol. Microbiol.">
        <title>The Global Catalogue of Microorganisms (GCM) 10K type strain sequencing project: providing services to taxonomists for standard genome sequencing and annotation.</title>
        <authorList>
            <consortium name="The Broad Institute Genomics Platform"/>
            <consortium name="The Broad Institute Genome Sequencing Center for Infectious Disease"/>
            <person name="Wu L."/>
            <person name="Ma J."/>
        </authorList>
    </citation>
    <scope>NUCLEOTIDE SEQUENCE [LARGE SCALE GENOMIC DNA]</scope>
    <source>
        <strain evidence="12">CGMCC 4.7106</strain>
    </source>
</reference>
<keyword evidence="7 9" id="KW-0472">Membrane</keyword>
<dbReference type="Pfam" id="PF01618">
    <property type="entry name" value="MotA_ExbB"/>
    <property type="match status" value="1"/>
</dbReference>
<evidence type="ECO:0000256" key="4">
    <source>
        <dbReference type="ARBA" id="ARBA00022692"/>
    </source>
</evidence>
<feature type="transmembrane region" description="Helical" evidence="9">
    <location>
        <begin position="20"/>
        <end position="39"/>
    </location>
</feature>
<keyword evidence="3" id="KW-1003">Cell membrane</keyword>
<gene>
    <name evidence="11" type="ORF">ACFSSA_14845</name>
</gene>
<dbReference type="EMBL" id="JBHUIT010000034">
    <property type="protein sequence ID" value="MFD2257957.1"/>
    <property type="molecule type" value="Genomic_DNA"/>
</dbReference>
<accession>A0ABW5DAE7</accession>
<evidence type="ECO:0000256" key="8">
    <source>
        <dbReference type="RuleBase" id="RU004057"/>
    </source>
</evidence>
<evidence type="ECO:0000256" key="5">
    <source>
        <dbReference type="ARBA" id="ARBA00022927"/>
    </source>
</evidence>
<feature type="domain" description="MotA/TolQ/ExbB proton channel" evidence="10">
    <location>
        <begin position="89"/>
        <end position="195"/>
    </location>
</feature>
<keyword evidence="5 8" id="KW-0653">Protein transport</keyword>
<dbReference type="PANTHER" id="PTHR30625:SF15">
    <property type="entry name" value="BIOPOLYMER TRANSPORT PROTEIN EXBB"/>
    <property type="match status" value="1"/>
</dbReference>
<organism evidence="11 12">
    <name type="scientific">Luteolibacter algae</name>
    <dbReference type="NCBI Taxonomy" id="454151"/>
    <lineage>
        <taxon>Bacteria</taxon>
        <taxon>Pseudomonadati</taxon>
        <taxon>Verrucomicrobiota</taxon>
        <taxon>Verrucomicrobiia</taxon>
        <taxon>Verrucomicrobiales</taxon>
        <taxon>Verrucomicrobiaceae</taxon>
        <taxon>Luteolibacter</taxon>
    </lineage>
</organism>
<evidence type="ECO:0000313" key="11">
    <source>
        <dbReference type="EMBL" id="MFD2257957.1"/>
    </source>
</evidence>
<protein>
    <submittedName>
        <fullName evidence="11">MotA/TolQ/ExbB proton channel family protein</fullName>
    </submittedName>
</protein>
<evidence type="ECO:0000256" key="3">
    <source>
        <dbReference type="ARBA" id="ARBA00022475"/>
    </source>
</evidence>
<keyword evidence="2 8" id="KW-0813">Transport</keyword>
<keyword evidence="6 9" id="KW-1133">Transmembrane helix</keyword>
<dbReference type="InterPro" id="IPR050790">
    <property type="entry name" value="ExbB/TolQ_transport"/>
</dbReference>
<evidence type="ECO:0000256" key="7">
    <source>
        <dbReference type="ARBA" id="ARBA00023136"/>
    </source>
</evidence>
<comment type="subcellular location">
    <subcellularLocation>
        <location evidence="1">Cell membrane</location>
        <topology evidence="1">Multi-pass membrane protein</topology>
    </subcellularLocation>
    <subcellularLocation>
        <location evidence="8">Membrane</location>
        <topology evidence="8">Multi-pass membrane protein</topology>
    </subcellularLocation>
</comment>
<proteinExistence type="inferred from homology"/>
<dbReference type="PANTHER" id="PTHR30625">
    <property type="entry name" value="PROTEIN TOLQ"/>
    <property type="match status" value="1"/>
</dbReference>
<evidence type="ECO:0000256" key="6">
    <source>
        <dbReference type="ARBA" id="ARBA00022989"/>
    </source>
</evidence>
<evidence type="ECO:0000313" key="12">
    <source>
        <dbReference type="Proteomes" id="UP001597375"/>
    </source>
</evidence>
<evidence type="ECO:0000259" key="10">
    <source>
        <dbReference type="Pfam" id="PF01618"/>
    </source>
</evidence>
<keyword evidence="4 9" id="KW-0812">Transmembrane</keyword>